<keyword evidence="1" id="KW-0614">Plasmid</keyword>
<accession>A0A1Z4M3D2</accession>
<dbReference type="OrthoDB" id="510053at2"/>
<organism evidence="1 2">
    <name type="scientific">Calothrix parasitica NIES-267</name>
    <dbReference type="NCBI Taxonomy" id="1973488"/>
    <lineage>
        <taxon>Bacteria</taxon>
        <taxon>Bacillati</taxon>
        <taxon>Cyanobacteriota</taxon>
        <taxon>Cyanophyceae</taxon>
        <taxon>Nostocales</taxon>
        <taxon>Calotrichaceae</taxon>
        <taxon>Calothrix</taxon>
    </lineage>
</organism>
<geneLocation type="plasmid" evidence="2">
    <name>Plasmid4 dna</name>
</geneLocation>
<dbReference type="Proteomes" id="UP000218418">
    <property type="component" value="Plasmid plasmid4"/>
</dbReference>
<keyword evidence="2" id="KW-1185">Reference proteome</keyword>
<dbReference type="EMBL" id="AP018231">
    <property type="protein sequence ID" value="BAY87990.1"/>
    <property type="molecule type" value="Genomic_DNA"/>
</dbReference>
<name>A0A1Z4M3D2_9CYAN</name>
<sequence length="217" mass="24589">MKNTGKLKNLVSSKSRHLEKQLRGKFNASTNLVYRALMGDKKALKLIGQMGNDGAKISEFAPKVKDNMIAAIKGAEDLNTTLAAIYKQAGVSGERIEREIQSSTLADDKLANQLEELNLDFEAAKSKEELRHRQATEHIRLKAWVDRHMMSIDGEYKMLQEELKTEVRQQTIDLQHDKELGNYYLDAGDNARDDLKPKKQYAGRSIIQKIKDTILGF</sequence>
<gene>
    <name evidence="1" type="ORF">NIES267_75320</name>
</gene>
<evidence type="ECO:0000313" key="2">
    <source>
        <dbReference type="Proteomes" id="UP000218418"/>
    </source>
</evidence>
<proteinExistence type="predicted"/>
<reference evidence="1 2" key="1">
    <citation type="submission" date="2017-06" db="EMBL/GenBank/DDBJ databases">
        <title>Genome sequencing of cyanobaciteial culture collection at National Institute for Environmental Studies (NIES).</title>
        <authorList>
            <person name="Hirose Y."/>
            <person name="Shimura Y."/>
            <person name="Fujisawa T."/>
            <person name="Nakamura Y."/>
            <person name="Kawachi M."/>
        </authorList>
    </citation>
    <scope>NUCLEOTIDE SEQUENCE [LARGE SCALE GENOMIC DNA]</scope>
    <source>
        <strain evidence="1 2">NIES-267</strain>
        <plasmid evidence="2">Plasmid4 dna</plasmid>
    </source>
</reference>
<dbReference type="AlphaFoldDB" id="A0A1Z4M3D2"/>
<evidence type="ECO:0000313" key="1">
    <source>
        <dbReference type="EMBL" id="BAY87990.1"/>
    </source>
</evidence>
<protein>
    <submittedName>
        <fullName evidence="1">Uncharacterized protein</fullName>
    </submittedName>
</protein>